<protein>
    <recommendedName>
        <fullName evidence="2">Alpha/beta hydrolase fold-3 domain-containing protein</fullName>
    </recommendedName>
</protein>
<dbReference type="InterPro" id="IPR029058">
    <property type="entry name" value="AB_hydrolase_fold"/>
</dbReference>
<dbReference type="PANTHER" id="PTHR48081:SF8">
    <property type="entry name" value="ALPHA_BETA HYDROLASE FOLD-3 DOMAIN-CONTAINING PROTEIN-RELATED"/>
    <property type="match status" value="1"/>
</dbReference>
<organism evidence="3 4">
    <name type="scientific">Paenibacillus odorifer</name>
    <dbReference type="NCBI Taxonomy" id="189426"/>
    <lineage>
        <taxon>Bacteria</taxon>
        <taxon>Bacillati</taxon>
        <taxon>Bacillota</taxon>
        <taxon>Bacilli</taxon>
        <taxon>Bacillales</taxon>
        <taxon>Paenibacillaceae</taxon>
        <taxon>Paenibacillus</taxon>
    </lineage>
</organism>
<sequence length="307" mass="34546">MDDFLQSFIKIIPSIRASERMVLLSQHIHGERLEIPCGESHSVEVWLHRAQRQNSPVLFELHGGGLVLGDAAKDDNLCEEVRTLIGCHVVGINYRKAPENPYPAALDDVCGVMKWFAENAESFSMDPSRFAVMGFSGGATLATAASMKAREQDRYSICCQILHYPYLDAVNDPAAKERCLSDMAPELMKAFTSLYSSEEQRKEPYVSPLHAPERFITNMPPVIIVLAECDALCYEGEQYAIRLSRAGVPVFIRQMQAAHHGYIEDAFNSACYNELPIDTKETHAINFRELANEAVEWSAQWLRVYLN</sequence>
<dbReference type="Proteomes" id="UP000187158">
    <property type="component" value="Unassembled WGS sequence"/>
</dbReference>
<name>A0ABX3GV65_9BACL</name>
<comment type="caution">
    <text evidence="3">The sequence shown here is derived from an EMBL/GenBank/DDBJ whole genome shotgun (WGS) entry which is preliminary data.</text>
</comment>
<dbReference type="EMBL" id="MPVP01000031">
    <property type="protein sequence ID" value="OMD36027.1"/>
    <property type="molecule type" value="Genomic_DNA"/>
</dbReference>
<dbReference type="Pfam" id="PF07859">
    <property type="entry name" value="Abhydrolase_3"/>
    <property type="match status" value="1"/>
</dbReference>
<dbReference type="InterPro" id="IPR050300">
    <property type="entry name" value="GDXG_lipolytic_enzyme"/>
</dbReference>
<reference evidence="3 4" key="1">
    <citation type="submission" date="2016-11" db="EMBL/GenBank/DDBJ databases">
        <title>Paenibacillus species isolates.</title>
        <authorList>
            <person name="Beno S.M."/>
        </authorList>
    </citation>
    <scope>NUCLEOTIDE SEQUENCE [LARGE SCALE GENOMIC DNA]</scope>
    <source>
        <strain evidence="3 4">FSL H7-0433</strain>
    </source>
</reference>
<dbReference type="RefSeq" id="WP_076218366.1">
    <property type="nucleotide sequence ID" value="NZ_MPTJ01000007.1"/>
</dbReference>
<keyword evidence="4" id="KW-1185">Reference proteome</keyword>
<evidence type="ECO:0000313" key="3">
    <source>
        <dbReference type="EMBL" id="OMD36027.1"/>
    </source>
</evidence>
<feature type="domain" description="Alpha/beta hydrolase fold-3" evidence="2">
    <location>
        <begin position="59"/>
        <end position="263"/>
    </location>
</feature>
<evidence type="ECO:0000259" key="2">
    <source>
        <dbReference type="Pfam" id="PF07859"/>
    </source>
</evidence>
<evidence type="ECO:0000256" key="1">
    <source>
        <dbReference type="ARBA" id="ARBA00022801"/>
    </source>
</evidence>
<gene>
    <name evidence="3" type="ORF">BSO21_07900</name>
</gene>
<evidence type="ECO:0000313" key="4">
    <source>
        <dbReference type="Proteomes" id="UP000187158"/>
    </source>
</evidence>
<dbReference type="Gene3D" id="3.40.50.1820">
    <property type="entry name" value="alpha/beta hydrolase"/>
    <property type="match status" value="1"/>
</dbReference>
<dbReference type="InterPro" id="IPR013094">
    <property type="entry name" value="AB_hydrolase_3"/>
</dbReference>
<keyword evidence="1" id="KW-0378">Hydrolase</keyword>
<accession>A0ABX3GV65</accession>
<proteinExistence type="predicted"/>
<dbReference type="SUPFAM" id="SSF53474">
    <property type="entry name" value="alpha/beta-Hydrolases"/>
    <property type="match status" value="1"/>
</dbReference>
<dbReference type="PANTHER" id="PTHR48081">
    <property type="entry name" value="AB HYDROLASE SUPERFAMILY PROTEIN C4A8.06C"/>
    <property type="match status" value="1"/>
</dbReference>